<organism evidence="4 5">
    <name type="scientific">Labrys okinawensis</name>
    <dbReference type="NCBI Taxonomy" id="346911"/>
    <lineage>
        <taxon>Bacteria</taxon>
        <taxon>Pseudomonadati</taxon>
        <taxon>Pseudomonadota</taxon>
        <taxon>Alphaproteobacteria</taxon>
        <taxon>Hyphomicrobiales</taxon>
        <taxon>Xanthobacteraceae</taxon>
        <taxon>Labrys</taxon>
    </lineage>
</organism>
<comment type="similarity">
    <text evidence="2">Belongs to the bacterial solute-binding protein 5 family.</text>
</comment>
<dbReference type="PANTHER" id="PTHR30290">
    <property type="entry name" value="PERIPLASMIC BINDING COMPONENT OF ABC TRANSPORTER"/>
    <property type="match status" value="1"/>
</dbReference>
<evidence type="ECO:0000259" key="3">
    <source>
        <dbReference type="Pfam" id="PF00496"/>
    </source>
</evidence>
<accession>A0A2S9QD48</accession>
<dbReference type="GO" id="GO:0015833">
    <property type="term" value="P:peptide transport"/>
    <property type="evidence" value="ECO:0007669"/>
    <property type="project" value="TreeGrafter"/>
</dbReference>
<evidence type="ECO:0000313" key="4">
    <source>
        <dbReference type="EMBL" id="PRH87272.1"/>
    </source>
</evidence>
<dbReference type="Pfam" id="PF00496">
    <property type="entry name" value="SBP_bac_5"/>
    <property type="match status" value="1"/>
</dbReference>
<dbReference type="RefSeq" id="WP_105862210.1">
    <property type="nucleotide sequence ID" value="NZ_PUEJ01000004.1"/>
</dbReference>
<sequence>MTDRIGKAGAQGLIVDRRELMKGAAALGLGYGLTGIFGGPARAAETPKKGGTLRIGMEGGSASDTLDPRSFADSIPLNYGYQIWNGLVEIDNNGNAVGELLESWEAKPGAKEWIFNIRKGVTFHSGKTLDADDIIYSINLHRGDTKSAAKDLLSGITEIKKLSPTQIQISLNGGNLNLPYNLTDYHILGVPNGFTDFSKPDGTGAYKLETFEPGVRVVTKNTGNYWKPGCGNFDSVELQYIGDSSSRLQALIAGQVDAINRLDPKTMDLVTSSPDVNVVQTKGTGNRYAFVALCDTDPYSNVDLRWALKYGIDRKKIVDTVYQGYATVGNDTTISPMNKYFAKDLAQTLYDPEKAAFHYKKAGSPKLEVKVSEGAYSGATDAALLYQESMKQAGIELTVTRVSADGYWSNIWLKDPFCAVYWGDRPAIDLQLSQTYLSDAAWNDTHWKRPDFDKLVLAARVEEDEAKRREMYFEAQKMIHDDGGMICFAVSDYLDGYAKKVMGTAPHPRYDMCDQRVAEKAWFA</sequence>
<dbReference type="Gene3D" id="3.40.190.10">
    <property type="entry name" value="Periplasmic binding protein-like II"/>
    <property type="match status" value="1"/>
</dbReference>
<dbReference type="PIRSF" id="PIRSF002741">
    <property type="entry name" value="MppA"/>
    <property type="match status" value="1"/>
</dbReference>
<dbReference type="GO" id="GO:1904680">
    <property type="term" value="F:peptide transmembrane transporter activity"/>
    <property type="evidence" value="ECO:0007669"/>
    <property type="project" value="TreeGrafter"/>
</dbReference>
<dbReference type="PROSITE" id="PS51318">
    <property type="entry name" value="TAT"/>
    <property type="match status" value="1"/>
</dbReference>
<dbReference type="AlphaFoldDB" id="A0A2S9QD48"/>
<dbReference type="InterPro" id="IPR030678">
    <property type="entry name" value="Peptide/Ni-bd"/>
</dbReference>
<proteinExistence type="inferred from homology"/>
<dbReference type="EMBL" id="PUEJ01000004">
    <property type="protein sequence ID" value="PRH87272.1"/>
    <property type="molecule type" value="Genomic_DNA"/>
</dbReference>
<protein>
    <submittedName>
        <fullName evidence="4">Peptide ABC transporter substrate-binding protein</fullName>
    </submittedName>
</protein>
<dbReference type="InterPro" id="IPR000914">
    <property type="entry name" value="SBP_5_dom"/>
</dbReference>
<dbReference type="CDD" id="cd08503">
    <property type="entry name" value="PBP2_NikA_DppA_OppA_like_17"/>
    <property type="match status" value="1"/>
</dbReference>
<dbReference type="InterPro" id="IPR039424">
    <property type="entry name" value="SBP_5"/>
</dbReference>
<comment type="subcellular location">
    <subcellularLocation>
        <location evidence="1">Periplasm</location>
    </subcellularLocation>
</comment>
<dbReference type="SUPFAM" id="SSF53850">
    <property type="entry name" value="Periplasmic binding protein-like II"/>
    <property type="match status" value="1"/>
</dbReference>
<gene>
    <name evidence="4" type="ORF">C5L14_11610</name>
</gene>
<dbReference type="Proteomes" id="UP000237682">
    <property type="component" value="Unassembled WGS sequence"/>
</dbReference>
<evidence type="ECO:0000256" key="1">
    <source>
        <dbReference type="ARBA" id="ARBA00004418"/>
    </source>
</evidence>
<dbReference type="OrthoDB" id="9803988at2"/>
<name>A0A2S9QD48_9HYPH</name>
<reference evidence="4 5" key="1">
    <citation type="submission" date="2018-02" db="EMBL/GenBank/DDBJ databases">
        <title>Whole genome sequencing of endophytic bacterium.</title>
        <authorList>
            <person name="Eedara R."/>
            <person name="Podile A.R."/>
        </authorList>
    </citation>
    <scope>NUCLEOTIDE SEQUENCE [LARGE SCALE GENOMIC DNA]</scope>
    <source>
        <strain evidence="4 5">RP1T</strain>
    </source>
</reference>
<dbReference type="GO" id="GO:0030288">
    <property type="term" value="C:outer membrane-bounded periplasmic space"/>
    <property type="evidence" value="ECO:0007669"/>
    <property type="project" value="UniProtKB-ARBA"/>
</dbReference>
<dbReference type="InterPro" id="IPR006311">
    <property type="entry name" value="TAT_signal"/>
</dbReference>
<comment type="caution">
    <text evidence="4">The sequence shown here is derived from an EMBL/GenBank/DDBJ whole genome shotgun (WGS) entry which is preliminary data.</text>
</comment>
<feature type="domain" description="Solute-binding protein family 5" evidence="3">
    <location>
        <begin position="97"/>
        <end position="425"/>
    </location>
</feature>
<evidence type="ECO:0000256" key="2">
    <source>
        <dbReference type="ARBA" id="ARBA00005695"/>
    </source>
</evidence>
<keyword evidence="5" id="KW-1185">Reference proteome</keyword>
<evidence type="ECO:0000313" key="5">
    <source>
        <dbReference type="Proteomes" id="UP000237682"/>
    </source>
</evidence>
<dbReference type="GO" id="GO:0043190">
    <property type="term" value="C:ATP-binding cassette (ABC) transporter complex"/>
    <property type="evidence" value="ECO:0007669"/>
    <property type="project" value="InterPro"/>
</dbReference>
<dbReference type="Gene3D" id="3.10.105.10">
    <property type="entry name" value="Dipeptide-binding Protein, Domain 3"/>
    <property type="match status" value="1"/>
</dbReference>